<dbReference type="OrthoDB" id="6502012at2"/>
<dbReference type="Gene3D" id="3.40.50.1970">
    <property type="match status" value="1"/>
</dbReference>
<sequence length="356" mass="38899">MLTIQSPRAYIHAPGLRKRIAEYVAPYATRIRIVTSPRAWQAVNPALTDSLAASGIRWEVEYLTGECSDVAIETLKNNLERQQADLLLGIGGGRVLDTAKAVGNQLPDLRLVLFATLAATCAAWSPLAIVYDEQGGHLRSQPLSKLADTVLVDSDVIARSDVRYLKAGIVDALAKYYEFSPYLHHSPDDLALDLKVLTARRALEIFRQQGAAAVADNARQQVTPALVKVIDACIVLAGLANSVRGALPTPGFAHAIHNRLTHQPELHHWLHGEKVGYSLLVQSLVEHRGVPDAELLALLRQYDMPLTLAPLSGDRADVIRTIAAEIRFPPASAERLPFRINAETLTQALLATDYPF</sequence>
<dbReference type="GO" id="GO:0046872">
    <property type="term" value="F:metal ion binding"/>
    <property type="evidence" value="ECO:0007669"/>
    <property type="project" value="UniProtKB-KW"/>
</dbReference>
<keyword evidence="7" id="KW-1185">Reference proteome</keyword>
<accession>A0A518XI23</accession>
<feature type="domain" description="Alcohol dehydrogenase iron-type/glycerol dehydrogenase GldA" evidence="5">
    <location>
        <begin position="7"/>
        <end position="153"/>
    </location>
</feature>
<evidence type="ECO:0000256" key="3">
    <source>
        <dbReference type="PIRSR" id="PIRSR000112-1"/>
    </source>
</evidence>
<proteinExistence type="predicted"/>
<keyword evidence="3" id="KW-0862">Zinc</keyword>
<keyword evidence="1 3" id="KW-0479">Metal-binding</keyword>
<keyword evidence="6" id="KW-0614">Plasmid</keyword>
<dbReference type="Pfam" id="PF00465">
    <property type="entry name" value="Fe-ADH"/>
    <property type="match status" value="1"/>
</dbReference>
<dbReference type="Proteomes" id="UP000319411">
    <property type="component" value="Plasmid unnamed1"/>
</dbReference>
<dbReference type="KEGG" id="pdis:D8B20_17965"/>
<geneLocation type="plasmid" evidence="6 7">
    <name>unnamed1</name>
</geneLocation>
<organism evidence="6 7">
    <name type="scientific">Candidatus Pantoea soli</name>
    <dbReference type="NCBI Taxonomy" id="3098669"/>
    <lineage>
        <taxon>Bacteria</taxon>
        <taxon>Pseudomonadati</taxon>
        <taxon>Pseudomonadota</taxon>
        <taxon>Gammaproteobacteria</taxon>
        <taxon>Enterobacterales</taxon>
        <taxon>Erwiniaceae</taxon>
        <taxon>Pantoea</taxon>
    </lineage>
</organism>
<feature type="binding site" evidence="3">
    <location>
        <position position="254"/>
    </location>
    <ligand>
        <name>glycerol</name>
        <dbReference type="ChEBI" id="CHEBI:17754"/>
    </ligand>
</feature>
<feature type="binding site" evidence="4">
    <location>
        <position position="125"/>
    </location>
    <ligand>
        <name>NAD(+)</name>
        <dbReference type="ChEBI" id="CHEBI:57540"/>
    </ligand>
</feature>
<evidence type="ECO:0000256" key="4">
    <source>
        <dbReference type="PIRSR" id="PIRSR000112-3"/>
    </source>
</evidence>
<evidence type="ECO:0000259" key="5">
    <source>
        <dbReference type="Pfam" id="PF00465"/>
    </source>
</evidence>
<dbReference type="PIRSF" id="PIRSF000112">
    <property type="entry name" value="Glycerol_dehydrogenase"/>
    <property type="match status" value="1"/>
</dbReference>
<evidence type="ECO:0000256" key="2">
    <source>
        <dbReference type="ARBA" id="ARBA00023002"/>
    </source>
</evidence>
<dbReference type="CDD" id="cd08550">
    <property type="entry name" value="GlyDH-like"/>
    <property type="match status" value="1"/>
</dbReference>
<dbReference type="Gene3D" id="1.20.1090.10">
    <property type="entry name" value="Dehydroquinate synthase-like - alpha domain"/>
    <property type="match status" value="1"/>
</dbReference>
<dbReference type="InterPro" id="IPR016205">
    <property type="entry name" value="Glycerol_DH"/>
</dbReference>
<evidence type="ECO:0000313" key="6">
    <source>
        <dbReference type="EMBL" id="QDY43819.1"/>
    </source>
</evidence>
<keyword evidence="2" id="KW-0560">Oxidoreductase</keyword>
<dbReference type="AlphaFoldDB" id="A0A518XI23"/>
<dbReference type="GO" id="GO:0016614">
    <property type="term" value="F:oxidoreductase activity, acting on CH-OH group of donors"/>
    <property type="evidence" value="ECO:0007669"/>
    <property type="project" value="InterPro"/>
</dbReference>
<evidence type="ECO:0000256" key="1">
    <source>
        <dbReference type="ARBA" id="ARBA00022723"/>
    </source>
</evidence>
<dbReference type="RefSeq" id="WP_145890837.1">
    <property type="nucleotide sequence ID" value="NZ_CP032703.1"/>
</dbReference>
<keyword evidence="4" id="KW-0520">NAD</keyword>
<name>A0A518XI23_9GAMM</name>
<comment type="cofactor">
    <cofactor evidence="3">
        <name>Zn(2+)</name>
        <dbReference type="ChEBI" id="CHEBI:29105"/>
    </cofactor>
    <text evidence="3">Binds 1 zinc ion per subunit.</text>
</comment>
<feature type="binding site" evidence="3">
    <location>
        <position position="271"/>
    </location>
    <ligand>
        <name>glycerol</name>
        <dbReference type="ChEBI" id="CHEBI:17754"/>
    </ligand>
</feature>
<feature type="binding site" evidence="4">
    <location>
        <position position="127"/>
    </location>
    <ligand>
        <name>NAD(+)</name>
        <dbReference type="ChEBI" id="CHEBI:57540"/>
    </ligand>
</feature>
<evidence type="ECO:0000313" key="7">
    <source>
        <dbReference type="Proteomes" id="UP000319411"/>
    </source>
</evidence>
<dbReference type="InterPro" id="IPR001670">
    <property type="entry name" value="ADH_Fe/GldA"/>
</dbReference>
<dbReference type="PANTHER" id="PTHR43616:SF3">
    <property type="entry name" value="HYDROXYCARBOXYLATE DEHYDROGENASE A"/>
    <property type="match status" value="1"/>
</dbReference>
<reference evidence="6 7" key="1">
    <citation type="submission" date="2018-10" db="EMBL/GenBank/DDBJ databases">
        <title>Genome Sequencing of Pantoea dispersa DSM 32899.</title>
        <authorList>
            <person name="Nawrath M."/>
            <person name="Ottenheim C."/>
            <person name="Wilm A."/>
            <person name="Zimmermann W."/>
            <person name="Wu J.C."/>
        </authorList>
    </citation>
    <scope>NUCLEOTIDE SEQUENCE [LARGE SCALE GENOMIC DNA]</scope>
    <source>
        <strain evidence="6 7">DSM 32899</strain>
        <plasmid evidence="6 7">unnamed1</plasmid>
    </source>
</reference>
<feature type="binding site" evidence="4">
    <location>
        <position position="131"/>
    </location>
    <ligand>
        <name>NAD(+)</name>
        <dbReference type="ChEBI" id="CHEBI:57540"/>
    </ligand>
</feature>
<protein>
    <submittedName>
        <fullName evidence="6">Iron-containing alcohol dehydrogenase family protein</fullName>
    </submittedName>
</protein>
<feature type="binding site" evidence="3">
    <location>
        <position position="171"/>
    </location>
    <ligand>
        <name>glycerol</name>
        <dbReference type="ChEBI" id="CHEBI:17754"/>
    </ligand>
</feature>
<dbReference type="EMBL" id="CP032703">
    <property type="protein sequence ID" value="QDY43819.1"/>
    <property type="molecule type" value="Genomic_DNA"/>
</dbReference>
<feature type="binding site" evidence="4">
    <location>
        <begin position="93"/>
        <end position="97"/>
    </location>
    <ligand>
        <name>NAD(+)</name>
        <dbReference type="ChEBI" id="CHEBI:57540"/>
    </ligand>
</feature>
<dbReference type="PANTHER" id="PTHR43616">
    <property type="entry name" value="GLYCEROL DEHYDROGENASE"/>
    <property type="match status" value="1"/>
</dbReference>
<dbReference type="SUPFAM" id="SSF56796">
    <property type="entry name" value="Dehydroquinate synthase-like"/>
    <property type="match status" value="1"/>
</dbReference>
<gene>
    <name evidence="6" type="ORF">D8B20_17965</name>
</gene>